<dbReference type="EMBL" id="JAAMPI010000819">
    <property type="protein sequence ID" value="KAF4628392.1"/>
    <property type="molecule type" value="Genomic_DNA"/>
</dbReference>
<protein>
    <recommendedName>
        <fullName evidence="3">Transcription factor domain-containing protein</fullName>
    </recommendedName>
</protein>
<dbReference type="PANTHER" id="PTHR38111:SF2">
    <property type="entry name" value="FINGER DOMAIN PROTEIN, PUTATIVE (AFU_ORTHOLOGUE AFUA_1G01560)-RELATED"/>
    <property type="match status" value="1"/>
</dbReference>
<proteinExistence type="predicted"/>
<reference evidence="1 2" key="1">
    <citation type="submission" date="2020-03" db="EMBL/GenBank/DDBJ databases">
        <title>Draft Genome Sequence of Cudoniella acicularis.</title>
        <authorList>
            <person name="Buettner E."/>
            <person name="Kellner H."/>
        </authorList>
    </citation>
    <scope>NUCLEOTIDE SEQUENCE [LARGE SCALE GENOMIC DNA]</scope>
    <source>
        <strain evidence="1 2">DSM 108380</strain>
    </source>
</reference>
<keyword evidence="2" id="KW-1185">Reference proteome</keyword>
<dbReference type="Proteomes" id="UP000566819">
    <property type="component" value="Unassembled WGS sequence"/>
</dbReference>
<name>A0A8H4VZT9_9HELO</name>
<organism evidence="1 2">
    <name type="scientific">Cudoniella acicularis</name>
    <dbReference type="NCBI Taxonomy" id="354080"/>
    <lineage>
        <taxon>Eukaryota</taxon>
        <taxon>Fungi</taxon>
        <taxon>Dikarya</taxon>
        <taxon>Ascomycota</taxon>
        <taxon>Pezizomycotina</taxon>
        <taxon>Leotiomycetes</taxon>
        <taxon>Helotiales</taxon>
        <taxon>Tricladiaceae</taxon>
        <taxon>Cudoniella</taxon>
    </lineage>
</organism>
<evidence type="ECO:0000313" key="1">
    <source>
        <dbReference type="EMBL" id="KAF4628392.1"/>
    </source>
</evidence>
<evidence type="ECO:0008006" key="3">
    <source>
        <dbReference type="Google" id="ProtNLM"/>
    </source>
</evidence>
<sequence length="498" mass="56306">MWLESKPTAMMWRRNVTREYPETLHSLEYAFFDGQSTVRAPNKNPSKSLATAASPKLKDALVPLQWQWRNTGPETCSNAPLQSALNGALAVPQYKLYFIVMLQETFCPNLPASNKIIEGTCSSWIATAYEILASKDSDMLSESLLAMSLTVLGREQRDQDFATASLRHYSKALRRLQVELGKGNRGQSEKELNLITCLACASYEMIANQSVNSFTQHLRGFGALLQGIGVHSLSSIAGRRVFYEYRAMDITISLSARRATFLSSPNWLNPPWDPLEVHQSNPLQTLIDRCIGVPALMEKWDIAVQNNMLNPNTLNDFIQEALEFQTTINDWEIRLRGDEKTQLYIGQISQPNNSPNYENSANFFPISYRFPTFDIAGALMYYDTVQILLYELLVEMGFACRRLKASSPDSFLGVEVEEINTPDLIEKSAECADRICQSVDYFFDKDKRMIGRIVILLPFETARGFYGRLCGSWGNIDVGGVRDERLEKRFFTTISTSS</sequence>
<dbReference type="Pfam" id="PF11951">
    <property type="entry name" value="Fungal_trans_2"/>
    <property type="match status" value="1"/>
</dbReference>
<comment type="caution">
    <text evidence="1">The sequence shown here is derived from an EMBL/GenBank/DDBJ whole genome shotgun (WGS) entry which is preliminary data.</text>
</comment>
<dbReference type="PANTHER" id="PTHR38111">
    <property type="entry name" value="ZN(2)-C6 FUNGAL-TYPE DOMAIN-CONTAINING PROTEIN-RELATED"/>
    <property type="match status" value="1"/>
</dbReference>
<accession>A0A8H4VZT9</accession>
<dbReference type="InterPro" id="IPR021858">
    <property type="entry name" value="Fun_TF"/>
</dbReference>
<evidence type="ECO:0000313" key="2">
    <source>
        <dbReference type="Proteomes" id="UP000566819"/>
    </source>
</evidence>
<dbReference type="InterPro" id="IPR053178">
    <property type="entry name" value="Osmoadaptation_assoc"/>
</dbReference>
<gene>
    <name evidence="1" type="ORF">G7Y89_g9753</name>
</gene>
<dbReference type="OrthoDB" id="4491390at2759"/>
<dbReference type="AlphaFoldDB" id="A0A8H4VZT9"/>